<gene>
    <name evidence="2" type="ORF">cyc_00962</name>
</gene>
<feature type="compositionally biased region" description="Polar residues" evidence="1">
    <location>
        <begin position="1543"/>
        <end position="1557"/>
    </location>
</feature>
<organism evidence="2 3">
    <name type="scientific">Cyclospora cayetanensis</name>
    <dbReference type="NCBI Taxonomy" id="88456"/>
    <lineage>
        <taxon>Eukaryota</taxon>
        <taxon>Sar</taxon>
        <taxon>Alveolata</taxon>
        <taxon>Apicomplexa</taxon>
        <taxon>Conoidasida</taxon>
        <taxon>Coccidia</taxon>
        <taxon>Eucoccidiorida</taxon>
        <taxon>Eimeriorina</taxon>
        <taxon>Eimeriidae</taxon>
        <taxon>Cyclospora</taxon>
    </lineage>
</organism>
<feature type="region of interest" description="Disordered" evidence="1">
    <location>
        <begin position="192"/>
        <end position="227"/>
    </location>
</feature>
<feature type="region of interest" description="Disordered" evidence="1">
    <location>
        <begin position="1134"/>
        <end position="1181"/>
    </location>
</feature>
<feature type="region of interest" description="Disordered" evidence="1">
    <location>
        <begin position="882"/>
        <end position="908"/>
    </location>
</feature>
<accession>A0A1D3D941</accession>
<dbReference type="EMBL" id="JROU02000216">
    <property type="protein sequence ID" value="OEH79980.1"/>
    <property type="molecule type" value="Genomic_DNA"/>
</dbReference>
<feature type="compositionally biased region" description="Low complexity" evidence="1">
    <location>
        <begin position="775"/>
        <end position="789"/>
    </location>
</feature>
<proteinExistence type="predicted"/>
<feature type="region of interest" description="Disordered" evidence="1">
    <location>
        <begin position="582"/>
        <end position="615"/>
    </location>
</feature>
<protein>
    <submittedName>
        <fullName evidence="2">Uncharacterized protein</fullName>
    </submittedName>
</protein>
<feature type="region of interest" description="Disordered" evidence="1">
    <location>
        <begin position="1543"/>
        <end position="1649"/>
    </location>
</feature>
<feature type="region of interest" description="Disordered" evidence="1">
    <location>
        <begin position="709"/>
        <end position="815"/>
    </location>
</feature>
<feature type="compositionally biased region" description="Polar residues" evidence="1">
    <location>
        <begin position="603"/>
        <end position="615"/>
    </location>
</feature>
<comment type="caution">
    <text evidence="2">The sequence shown here is derived from an EMBL/GenBank/DDBJ whole genome shotgun (WGS) entry which is preliminary data.</text>
</comment>
<feature type="compositionally biased region" description="Low complexity" evidence="1">
    <location>
        <begin position="1168"/>
        <end position="1181"/>
    </location>
</feature>
<feature type="compositionally biased region" description="Acidic residues" evidence="1">
    <location>
        <begin position="444"/>
        <end position="453"/>
    </location>
</feature>
<feature type="compositionally biased region" description="Polar residues" evidence="1">
    <location>
        <begin position="218"/>
        <end position="227"/>
    </location>
</feature>
<name>A0A1D3D941_9EIME</name>
<keyword evidence="3" id="KW-1185">Reference proteome</keyword>
<feature type="compositionally biased region" description="Gly residues" evidence="1">
    <location>
        <begin position="256"/>
        <end position="265"/>
    </location>
</feature>
<feature type="compositionally biased region" description="Polar residues" evidence="1">
    <location>
        <begin position="401"/>
        <end position="410"/>
    </location>
</feature>
<feature type="region of interest" description="Disordered" evidence="1">
    <location>
        <begin position="256"/>
        <end position="275"/>
    </location>
</feature>
<feature type="compositionally biased region" description="Gly residues" evidence="1">
    <location>
        <begin position="1142"/>
        <end position="1153"/>
    </location>
</feature>
<dbReference type="VEuPathDB" id="ToxoDB:cyc_00962"/>
<feature type="region of interest" description="Disordered" evidence="1">
    <location>
        <begin position="370"/>
        <end position="411"/>
    </location>
</feature>
<feature type="region of interest" description="Disordered" evidence="1">
    <location>
        <begin position="439"/>
        <end position="495"/>
    </location>
</feature>
<evidence type="ECO:0000256" key="1">
    <source>
        <dbReference type="SAM" id="MobiDB-lite"/>
    </source>
</evidence>
<dbReference type="InParanoid" id="A0A1D3D941"/>
<evidence type="ECO:0000313" key="3">
    <source>
        <dbReference type="Proteomes" id="UP000095192"/>
    </source>
</evidence>
<dbReference type="VEuPathDB" id="ToxoDB:LOC34618048"/>
<reference evidence="2 3" key="1">
    <citation type="journal article" date="2016" name="BMC Genomics">
        <title>Comparative genomics reveals Cyclospora cayetanensis possesses coccidia-like metabolism and invasion components but unique surface antigens.</title>
        <authorList>
            <person name="Liu S."/>
            <person name="Wang L."/>
            <person name="Zheng H."/>
            <person name="Xu Z."/>
            <person name="Roellig D.M."/>
            <person name="Li N."/>
            <person name="Frace M.A."/>
            <person name="Tang K."/>
            <person name="Arrowood M.J."/>
            <person name="Moss D.M."/>
            <person name="Zhang L."/>
            <person name="Feng Y."/>
            <person name="Xiao L."/>
        </authorList>
    </citation>
    <scope>NUCLEOTIDE SEQUENCE [LARGE SCALE GENOMIC DNA]</scope>
    <source>
        <strain evidence="2 3">CHN_HEN01</strain>
    </source>
</reference>
<sequence length="1702" mass="176827">MESTGAPDTGSPVFPGLGTLADSCEVSASTALTSSGPVGAALPRLLQSLMPPGVVQWLRSEIARVPCVSGLDGDGVSHSRQQGGLSGDGEKALNPAFPLESAVTAQLARLGGEAWEALRGGGLSSQDLEGAPEVVEEPVEDVEAGADGVGVGAANWEGPQLSVGESCALLEVLLPLAAQRVCDGVAGRDLEKQETHSFSGSREANSPPPQTPLGPSEGLQQWHSLPSKGASSLSYSGNLLCPLLGPLLGPLQQGEAGGVSGGLSGSGEDQRRRMRKRRQILLRQLLKSRAVLLQLSSQAEAGLTAASGGIGEPQHRQQDQPQERELLQQRIRVELRRAALAAYNLNRCCRRVPPLLLAAEEVEAHGASVGASRKASQPLEAAAHSKGELSSSALSHVHSEGGTQQRQQQKAALLSSEDAFLSHPEWLLPLAALPGGVAAAPPDVVDEGEDLEESSPPAPPPSPLAWSDVASPAEGPLDAEGAPRRGTLFNAAGNQEGGGPWILQELAFDGRRSAFVVTLSERPTELPSSSSPSRSNPSQSTKCVSRRKIFYCLCRSRDRAAAVVARYAELKQCASLSPDETEAASLLSDEGETDGERDATPRGASTQGKKGCSNSKGTMRLLQEAAEGLQLLLLRQQRVALQQQGGKLFAAASQGCWFAADTIIRGAPFPLSDPPWRHRLAPVPPGVRLSAEGTQDAADEAPTPRAFASAILPPVARGAPNRPKGPPKYGGPFPSGGPLNSYGAAADEEDSGSLAGMKKCSTSPASPVPAPQAAPAPAAAAATAEAEAAGFPYREAGEGEDSPFTGDPPNAKPWPRPPVCRSPYMCFSVEAPIGELPMQVHGIPDKATSDSASAAEGPWMDFPADGSAGKACLASTRDDALAEGVGSTSGGKSGETTTGPPRVTGAPGSAVSWAIRVTQRQKGDSWQLRMAAALMTRGFDDLIEEPRRDSEAAPVDYLLLYDSPQNRDAALKALQGLTPPVPTSFGVAADSERRKELRQLYDLFVEPTFAVQSDDKVVRVRDAVVNIFTYPQLYIMWFACPAGSEAINYLLNLAHTFCDRLGAAATETGARELPADDAVLLQKNRLLLQLYMAQDQRDMATNPSAAACQSTASQDSAMGVAGLMPVAEAPAAGSGNVSASAGGTGGGGGGGSRPVGSSLSGTAPLEPSPVGTSAPGSPPAAAITGYREEVLQVAGVGPVDFTLPDGVKFDKSKLAFRCLWREGKYGLYQSKLLAMQARLASELLIPQPPATSRYRIPALAAVVFGLLPLPEPVESPQQAVEGLPVPPADRQSRRLKWQHLLQQGGWRGGCPDLSFAEAAADAVEALVGDTQAAALRSSRSEDGALLPPMPVDPSSGGGWGAPAGLCGLGAPQGPLDSPAAWVVQPGDGGDGRVLQQQSLSSRSLLACVWEHAAYRWRVALAAPTEEALRGPEAGTALGRTCFFFSPSDPAKKKQALLLARRWAACQLLLGERLCVLAGPLPGTETSLEFLQSCPGLWTAEDEADVGNLALMRLQQLQSIAASCESEGAAGFAAAAPETGVNANTTSPSNGFDCSQSLGAPPPRMTSEAGAPLHLSGDAVGPGGPWGDWHASQNPVGGPPFGQVEAPWGPLTDSGGSGEWGGPAKRPKPRARPPRQGAPVDEADAERVRSQKAAAARVRWMRYRMQQEAGAQQLSAALAATMTDSRPPLASNGLSPIPAVFPM</sequence>
<evidence type="ECO:0000313" key="2">
    <source>
        <dbReference type="EMBL" id="OEH79980.1"/>
    </source>
</evidence>
<dbReference type="Proteomes" id="UP000095192">
    <property type="component" value="Unassembled WGS sequence"/>
</dbReference>